<proteinExistence type="predicted"/>
<evidence type="ECO:0000256" key="1">
    <source>
        <dbReference type="SAM" id="SignalP"/>
    </source>
</evidence>
<dbReference type="GO" id="GO:0005975">
    <property type="term" value="P:carbohydrate metabolic process"/>
    <property type="evidence" value="ECO:0007669"/>
    <property type="project" value="UniProtKB-ARBA"/>
</dbReference>
<gene>
    <name evidence="2" type="ORF">GCM10011594_41600</name>
</gene>
<feature type="signal peptide" evidence="1">
    <location>
        <begin position="1"/>
        <end position="32"/>
    </location>
</feature>
<evidence type="ECO:0000313" key="2">
    <source>
        <dbReference type="EMBL" id="GGM17216.1"/>
    </source>
</evidence>
<name>A0A917TC35_9ACTN</name>
<dbReference type="AlphaFoldDB" id="A0A917TC35"/>
<dbReference type="EMBL" id="BMNA01000017">
    <property type="protein sequence ID" value="GGM17216.1"/>
    <property type="molecule type" value="Genomic_DNA"/>
</dbReference>
<sequence length="219" mass="22754">MWWVRRALAGAVCLVVAGATVLVASPPSAAAAATVPTPTVLTVNSLPGPVDVDGSASPQFGWQLATGMQVAYQVQLAGSAAELAAGADVWDSGPRASADSSNVRYAGPALDRAAGYFWRVRVWNGRGGRLPEPGSVGLVGARTLRDCAGVDMGRFLADLGAGDLPGGLHGQRHLCHPCRQRFGGVPGEGLRRLLDVAVPWRRRQHLGDPPHRPGAVYGA</sequence>
<dbReference type="Pfam" id="PF25788">
    <property type="entry name" value="Ig_Rha78A_N"/>
    <property type="match status" value="1"/>
</dbReference>
<evidence type="ECO:0000313" key="3">
    <source>
        <dbReference type="Proteomes" id="UP000655208"/>
    </source>
</evidence>
<dbReference type="Proteomes" id="UP000655208">
    <property type="component" value="Unassembled WGS sequence"/>
</dbReference>
<comment type="caution">
    <text evidence="2">The sequence shown here is derived from an EMBL/GenBank/DDBJ whole genome shotgun (WGS) entry which is preliminary data.</text>
</comment>
<dbReference type="InterPro" id="IPR013783">
    <property type="entry name" value="Ig-like_fold"/>
</dbReference>
<keyword evidence="3" id="KW-1185">Reference proteome</keyword>
<reference evidence="2" key="1">
    <citation type="journal article" date="2014" name="Int. J. Syst. Evol. Microbiol.">
        <title>Complete genome sequence of Corynebacterium casei LMG S-19264T (=DSM 44701T), isolated from a smear-ripened cheese.</title>
        <authorList>
            <consortium name="US DOE Joint Genome Institute (JGI-PGF)"/>
            <person name="Walter F."/>
            <person name="Albersmeier A."/>
            <person name="Kalinowski J."/>
            <person name="Ruckert C."/>
        </authorList>
    </citation>
    <scope>NUCLEOTIDE SEQUENCE</scope>
    <source>
        <strain evidence="2">CGMCC 4.7308</strain>
    </source>
</reference>
<organism evidence="2 3">
    <name type="scientific">Nakamurella endophytica</name>
    <dbReference type="NCBI Taxonomy" id="1748367"/>
    <lineage>
        <taxon>Bacteria</taxon>
        <taxon>Bacillati</taxon>
        <taxon>Actinomycetota</taxon>
        <taxon>Actinomycetes</taxon>
        <taxon>Nakamurellales</taxon>
        <taxon>Nakamurellaceae</taxon>
        <taxon>Nakamurella</taxon>
    </lineage>
</organism>
<protein>
    <recommendedName>
        <fullName evidence="4">Fibronectin type III domain-containing protein</fullName>
    </recommendedName>
</protein>
<feature type="chain" id="PRO_5036857994" description="Fibronectin type III domain-containing protein" evidence="1">
    <location>
        <begin position="33"/>
        <end position="219"/>
    </location>
</feature>
<evidence type="ECO:0008006" key="4">
    <source>
        <dbReference type="Google" id="ProtNLM"/>
    </source>
</evidence>
<keyword evidence="1" id="KW-0732">Signal</keyword>
<dbReference type="Gene3D" id="2.60.40.10">
    <property type="entry name" value="Immunoglobulins"/>
    <property type="match status" value="1"/>
</dbReference>
<reference evidence="2" key="2">
    <citation type="submission" date="2020-09" db="EMBL/GenBank/DDBJ databases">
        <authorList>
            <person name="Sun Q."/>
            <person name="Zhou Y."/>
        </authorList>
    </citation>
    <scope>NUCLEOTIDE SEQUENCE</scope>
    <source>
        <strain evidence="2">CGMCC 4.7308</strain>
    </source>
</reference>
<accession>A0A917TC35</accession>